<reference evidence="1 2" key="1">
    <citation type="submission" date="2023-09" db="EMBL/GenBank/DDBJ databases">
        <title>Nesidiocoris tenuis whole genome shotgun sequence.</title>
        <authorList>
            <person name="Shibata T."/>
            <person name="Shimoda M."/>
            <person name="Kobayashi T."/>
            <person name="Uehara T."/>
        </authorList>
    </citation>
    <scope>NUCLEOTIDE SEQUENCE [LARGE SCALE GENOMIC DNA]</scope>
    <source>
        <strain evidence="1 2">Japan</strain>
    </source>
</reference>
<dbReference type="EMBL" id="AP028916">
    <property type="protein sequence ID" value="BES97358.1"/>
    <property type="molecule type" value="Genomic_DNA"/>
</dbReference>
<sequence>MSQLEKDLADKGFYVGDRENRKGRWDVRLALNRIKGGVYCLAIRGNRSRLSQIPTGDGLQDEISDLEAIFTLDVHFCFRHGTEKPTLILRYYHMAEDIVPPVLGP</sequence>
<evidence type="ECO:0000313" key="1">
    <source>
        <dbReference type="EMBL" id="BES97358.1"/>
    </source>
</evidence>
<protein>
    <submittedName>
        <fullName evidence="1">Uncharacterized protein</fullName>
    </submittedName>
</protein>
<organism evidence="1 2">
    <name type="scientific">Nesidiocoris tenuis</name>
    <dbReference type="NCBI Taxonomy" id="355587"/>
    <lineage>
        <taxon>Eukaryota</taxon>
        <taxon>Metazoa</taxon>
        <taxon>Ecdysozoa</taxon>
        <taxon>Arthropoda</taxon>
        <taxon>Hexapoda</taxon>
        <taxon>Insecta</taxon>
        <taxon>Pterygota</taxon>
        <taxon>Neoptera</taxon>
        <taxon>Paraneoptera</taxon>
        <taxon>Hemiptera</taxon>
        <taxon>Heteroptera</taxon>
        <taxon>Panheteroptera</taxon>
        <taxon>Cimicomorpha</taxon>
        <taxon>Miridae</taxon>
        <taxon>Dicyphina</taxon>
        <taxon>Nesidiocoris</taxon>
    </lineage>
</organism>
<accession>A0ABN7AZG1</accession>
<proteinExistence type="predicted"/>
<keyword evidence="2" id="KW-1185">Reference proteome</keyword>
<gene>
    <name evidence="1" type="ORF">NTJ_10172</name>
</gene>
<evidence type="ECO:0000313" key="2">
    <source>
        <dbReference type="Proteomes" id="UP001307889"/>
    </source>
</evidence>
<dbReference type="Proteomes" id="UP001307889">
    <property type="component" value="Chromosome 8"/>
</dbReference>
<name>A0ABN7AZG1_9HEMI</name>